<protein>
    <submittedName>
        <fullName evidence="4">Acyl-CoA thioesterase</fullName>
    </submittedName>
</protein>
<dbReference type="Pfam" id="PF13279">
    <property type="entry name" value="4HBT_2"/>
    <property type="match status" value="1"/>
</dbReference>
<dbReference type="KEGG" id="bsol:FSW04_02905"/>
<dbReference type="OrthoDB" id="9799036at2"/>
<dbReference type="Gene3D" id="3.10.129.10">
    <property type="entry name" value="Hotdog Thioesterase"/>
    <property type="match status" value="1"/>
</dbReference>
<accession>A0A5B8U0T5</accession>
<dbReference type="Proteomes" id="UP000321805">
    <property type="component" value="Chromosome"/>
</dbReference>
<evidence type="ECO:0000313" key="5">
    <source>
        <dbReference type="Proteomes" id="UP000321805"/>
    </source>
</evidence>
<dbReference type="InterPro" id="IPR050563">
    <property type="entry name" value="4-hydroxybenzoyl-CoA_TE"/>
</dbReference>
<evidence type="ECO:0000313" key="4">
    <source>
        <dbReference type="EMBL" id="QEC46633.1"/>
    </source>
</evidence>
<dbReference type="GO" id="GO:0047617">
    <property type="term" value="F:fatty acyl-CoA hydrolase activity"/>
    <property type="evidence" value="ECO:0007669"/>
    <property type="project" value="TreeGrafter"/>
</dbReference>
<dbReference type="EMBL" id="CP042430">
    <property type="protein sequence ID" value="QEC46633.1"/>
    <property type="molecule type" value="Genomic_DNA"/>
</dbReference>
<evidence type="ECO:0000256" key="2">
    <source>
        <dbReference type="ARBA" id="ARBA00022801"/>
    </source>
</evidence>
<dbReference type="CDD" id="cd00586">
    <property type="entry name" value="4HBT"/>
    <property type="match status" value="1"/>
</dbReference>
<dbReference type="InterPro" id="IPR029069">
    <property type="entry name" value="HotDog_dom_sf"/>
</dbReference>
<feature type="region of interest" description="Disordered" evidence="3">
    <location>
        <begin position="1"/>
        <end position="20"/>
    </location>
</feature>
<sequence length="163" mass="18590">MRRPGLRAPRPHRRQGEHGMSYVHSERVRFGDLDANRHLNNVVFLRYFETARIAYLRELVPGHDPSNPQTDEYGVIFAECHINYRSPVRFDEQVDVGCSIGTVRRSSFRVQFEMRVDGRLVAEGYGVLVGFDYTSDSARQLPQELHDRLLQESGEGEQAAAGA</sequence>
<organism evidence="4 5">
    <name type="scientific">Baekduia soli</name>
    <dbReference type="NCBI Taxonomy" id="496014"/>
    <lineage>
        <taxon>Bacteria</taxon>
        <taxon>Bacillati</taxon>
        <taxon>Actinomycetota</taxon>
        <taxon>Thermoleophilia</taxon>
        <taxon>Solirubrobacterales</taxon>
        <taxon>Baekduiaceae</taxon>
        <taxon>Baekduia</taxon>
    </lineage>
</organism>
<name>A0A5B8U0T5_9ACTN</name>
<reference evidence="4 5" key="1">
    <citation type="journal article" date="2018" name="J. Microbiol.">
        <title>Baekduia soli gen. nov., sp. nov., a novel bacterium isolated from the soil of Baekdu Mountain and proposal of a novel family name, Baekduiaceae fam. nov.</title>
        <authorList>
            <person name="An D.S."/>
            <person name="Siddiqi M.Z."/>
            <person name="Kim K.H."/>
            <person name="Yu H.S."/>
            <person name="Im W.T."/>
        </authorList>
    </citation>
    <scope>NUCLEOTIDE SEQUENCE [LARGE SCALE GENOMIC DNA]</scope>
    <source>
        <strain evidence="4 5">BR7-21</strain>
    </source>
</reference>
<evidence type="ECO:0000256" key="1">
    <source>
        <dbReference type="ARBA" id="ARBA00005953"/>
    </source>
</evidence>
<dbReference type="SUPFAM" id="SSF54637">
    <property type="entry name" value="Thioesterase/thiol ester dehydrase-isomerase"/>
    <property type="match status" value="1"/>
</dbReference>
<comment type="similarity">
    <text evidence="1">Belongs to the 4-hydroxybenzoyl-CoA thioesterase family.</text>
</comment>
<evidence type="ECO:0000256" key="3">
    <source>
        <dbReference type="SAM" id="MobiDB-lite"/>
    </source>
</evidence>
<keyword evidence="5" id="KW-1185">Reference proteome</keyword>
<dbReference type="AlphaFoldDB" id="A0A5B8U0T5"/>
<keyword evidence="2" id="KW-0378">Hydrolase</keyword>
<feature type="compositionally biased region" description="Basic residues" evidence="3">
    <location>
        <begin position="1"/>
        <end position="15"/>
    </location>
</feature>
<gene>
    <name evidence="4" type="ORF">FSW04_02905</name>
</gene>
<dbReference type="PANTHER" id="PTHR31793">
    <property type="entry name" value="4-HYDROXYBENZOYL-COA THIOESTERASE FAMILY MEMBER"/>
    <property type="match status" value="1"/>
</dbReference>
<dbReference type="PANTHER" id="PTHR31793:SF27">
    <property type="entry name" value="NOVEL THIOESTERASE SUPERFAMILY DOMAIN AND SAPOSIN A-TYPE DOMAIN CONTAINING PROTEIN (0610012H03RIK)"/>
    <property type="match status" value="1"/>
</dbReference>
<proteinExistence type="inferred from homology"/>